<keyword evidence="11 15" id="KW-0472">Membrane</keyword>
<dbReference type="GO" id="GO:0055085">
    <property type="term" value="P:transmembrane transport"/>
    <property type="evidence" value="ECO:0007669"/>
    <property type="project" value="InterPro"/>
</dbReference>
<dbReference type="Proteomes" id="UP000068243">
    <property type="component" value="Unassembled WGS sequence"/>
</dbReference>
<dbReference type="EMBL" id="BCMY01000025">
    <property type="protein sequence ID" value="GAQ47170.1"/>
    <property type="molecule type" value="Genomic_DNA"/>
</dbReference>
<feature type="transmembrane region" description="Helical" evidence="15">
    <location>
        <begin position="1224"/>
        <end position="1246"/>
    </location>
</feature>
<evidence type="ECO:0000256" key="8">
    <source>
        <dbReference type="ARBA" id="ARBA00022763"/>
    </source>
</evidence>
<feature type="compositionally biased region" description="Polar residues" evidence="14">
    <location>
        <begin position="80"/>
        <end position="91"/>
    </location>
</feature>
<organism evidence="17 18">
    <name type="scientific">Aspergillus niger</name>
    <dbReference type="NCBI Taxonomy" id="5061"/>
    <lineage>
        <taxon>Eukaryota</taxon>
        <taxon>Fungi</taxon>
        <taxon>Dikarya</taxon>
        <taxon>Ascomycota</taxon>
        <taxon>Pezizomycotina</taxon>
        <taxon>Eurotiomycetes</taxon>
        <taxon>Eurotiomycetidae</taxon>
        <taxon>Eurotiales</taxon>
        <taxon>Aspergillaceae</taxon>
        <taxon>Aspergillus</taxon>
        <taxon>Aspergillus subgen. Circumdati</taxon>
    </lineage>
</organism>
<dbReference type="OrthoDB" id="10265971at2759"/>
<dbReference type="GO" id="GO:0033314">
    <property type="term" value="P:mitotic DNA replication checkpoint signaling"/>
    <property type="evidence" value="ECO:0007669"/>
    <property type="project" value="TreeGrafter"/>
</dbReference>
<evidence type="ECO:0000256" key="12">
    <source>
        <dbReference type="ARBA" id="ARBA00023242"/>
    </source>
</evidence>
<keyword evidence="4" id="KW-0813">Transport</keyword>
<dbReference type="GO" id="GO:0012505">
    <property type="term" value="C:endomembrane system"/>
    <property type="evidence" value="ECO:0007669"/>
    <property type="project" value="UniProtKB-SubCell"/>
</dbReference>
<dbReference type="VEuPathDB" id="FungiDB:An03g06940"/>
<feature type="transmembrane region" description="Helical" evidence="15">
    <location>
        <begin position="897"/>
        <end position="918"/>
    </location>
</feature>
<keyword evidence="10 15" id="KW-1133">Transmembrane helix</keyword>
<evidence type="ECO:0000256" key="3">
    <source>
        <dbReference type="ARBA" id="ARBA00006168"/>
    </source>
</evidence>
<dbReference type="InterPro" id="IPR004582">
    <property type="entry name" value="Checkpoint_prot_Rad17_Rad24"/>
</dbReference>
<dbReference type="Pfam" id="PF25812">
    <property type="entry name" value="RAD24_helical"/>
    <property type="match status" value="1"/>
</dbReference>
<feature type="domain" description="Checkpoint protein RAD24-like helical bundle" evidence="16">
    <location>
        <begin position="453"/>
        <end position="552"/>
    </location>
</feature>
<dbReference type="GO" id="GO:0003682">
    <property type="term" value="F:chromatin binding"/>
    <property type="evidence" value="ECO:0007669"/>
    <property type="project" value="TreeGrafter"/>
</dbReference>
<feature type="transmembrane region" description="Helical" evidence="15">
    <location>
        <begin position="969"/>
        <end position="986"/>
    </location>
</feature>
<keyword evidence="9" id="KW-0067">ATP-binding</keyword>
<feature type="region of interest" description="Disordered" evidence="14">
    <location>
        <begin position="816"/>
        <end position="837"/>
    </location>
</feature>
<feature type="transmembrane region" description="Helical" evidence="15">
    <location>
        <begin position="1055"/>
        <end position="1076"/>
    </location>
</feature>
<dbReference type="GO" id="GO:0005524">
    <property type="term" value="F:ATP binding"/>
    <property type="evidence" value="ECO:0007669"/>
    <property type="project" value="UniProtKB-KW"/>
</dbReference>
<evidence type="ECO:0000256" key="1">
    <source>
        <dbReference type="ARBA" id="ARBA00004123"/>
    </source>
</evidence>
<dbReference type="VEuPathDB" id="FungiDB:ATCC64974_76330"/>
<protein>
    <submittedName>
        <fullName evidence="17">Cell cycle checkpoint protein Rad17</fullName>
    </submittedName>
</protein>
<evidence type="ECO:0000256" key="9">
    <source>
        <dbReference type="ARBA" id="ARBA00022840"/>
    </source>
</evidence>
<dbReference type="VEuPathDB" id="FungiDB:M747DRAFT_368560"/>
<dbReference type="VEuPathDB" id="FungiDB:ASPNIDRAFT2_1159530"/>
<dbReference type="GO" id="GO:0006281">
    <property type="term" value="P:DNA repair"/>
    <property type="evidence" value="ECO:0007669"/>
    <property type="project" value="InterPro"/>
</dbReference>
<name>A0A100ITQ5_ASPNG</name>
<feature type="transmembrane region" description="Helical" evidence="15">
    <location>
        <begin position="930"/>
        <end position="949"/>
    </location>
</feature>
<dbReference type="OMA" id="RALHENY"/>
<evidence type="ECO:0000256" key="15">
    <source>
        <dbReference type="SAM" id="Phobius"/>
    </source>
</evidence>
<keyword evidence="5" id="KW-0762">Sugar transport</keyword>
<comment type="caution">
    <text evidence="17">The sequence shown here is derived from an EMBL/GenBank/DDBJ whole genome shotgun (WGS) entry which is preliminary data.</text>
</comment>
<dbReference type="GO" id="GO:0003689">
    <property type="term" value="F:DNA clamp loader activity"/>
    <property type="evidence" value="ECO:0007669"/>
    <property type="project" value="TreeGrafter"/>
</dbReference>
<reference evidence="18" key="1">
    <citation type="journal article" date="2016" name="Genome Announc.">
        <title>Draft genome sequence of Aspergillus niger strain An76.</title>
        <authorList>
            <person name="Gong W."/>
            <person name="Cheng Z."/>
            <person name="Zhang H."/>
            <person name="Liu L."/>
            <person name="Gao P."/>
            <person name="Wang L."/>
        </authorList>
    </citation>
    <scope>NUCLEOTIDE SEQUENCE [LARGE SCALE GENOMIC DNA]</scope>
    <source>
        <strain evidence="18">An76</strain>
    </source>
</reference>
<keyword evidence="12" id="KW-0539">Nucleus</keyword>
<dbReference type="GO" id="GO:0000077">
    <property type="term" value="P:DNA damage checkpoint signaling"/>
    <property type="evidence" value="ECO:0007669"/>
    <property type="project" value="TreeGrafter"/>
</dbReference>
<evidence type="ECO:0000256" key="10">
    <source>
        <dbReference type="ARBA" id="ARBA00022989"/>
    </source>
</evidence>
<evidence type="ECO:0000256" key="14">
    <source>
        <dbReference type="SAM" id="MobiDB-lite"/>
    </source>
</evidence>
<evidence type="ECO:0000256" key="5">
    <source>
        <dbReference type="ARBA" id="ARBA00022597"/>
    </source>
</evidence>
<dbReference type="VEuPathDB" id="FungiDB:M747DRAFT_256085"/>
<dbReference type="SUPFAM" id="SSF52540">
    <property type="entry name" value="P-loop containing nucleoside triphosphate hydrolases"/>
    <property type="match status" value="1"/>
</dbReference>
<dbReference type="Pfam" id="PF08449">
    <property type="entry name" value="UAA"/>
    <property type="match status" value="2"/>
</dbReference>
<sequence>MKRKHSLDATNTNNSLHSFYGPANPKQQLPVREIGDRQDLESTDGKESSNEIIEDDYDSFDEIFTRHITFDTDTLAGGWTTPSDQNDSTKTSKPRQRSAGMANRFLISTEQPKSRPRSLQPAHRTLPWAQQFAPSSIEELAVHHKKVSDVKSWLINTFARGERQLKEELSSTMLRYIDSFLTEDKLLVLRGPAGSGKTATVSLLSAVLKYDILEWKNPSSSESATKAHVSIASRFDDFLERGNEFKGLDLDEVTSSPGPGDNGNSADASRQRIILIEEFPTLTGSASGLTPFRLALLRYLDRTSQQNIDSGTDAQRNSPIVLIVSETLLNSRSFPSDSLTVHRLLGPVLYNHPKTSILDFNSIAPTFMYKALHLVLEKEARLSKRERFPGPAILHNISTIGDIRSAISSLEFLCMNSGGFKKFPPPKTRNSKGSSIPLTAFERETLDLVTQREASLGLFHAIGKVVYNKRVDAGSTEGAQVVLPPDYLSHHKRPQFSQVCVNELVDEAGTDNQTFICALHENYVPSCNGLSFTDYLDGCIGALSDSDMLSFDTRGRSRLGLAGVSRYNSGSDSLRQEDLSYQVATRGILFALPSPVKRSAWPNNGSNHTRSAYKMLFPASLRLLRDMEEIQDLIDVWSTKLLDPSYSSSKPEEATSISDSRSKPTVAVTMMSRSDLILHQLPYLALIAGDMEQSQGLHKLVKLSGTESQSGANDFDLLDNTFELPAVTSTAQWKGPPTGSPSQISRRYHSNAFGPRLPPSLEEERLFLADDDIPKRIKPDAVAQVSRHSHSNSALSLSHSGPQFVLLSATEHGQQMSARKDTVYDRNPVSTQTESKPGADYKLETTLTSGNGINNVDAEMVPKQAKRNNEVMGPTGATSGHLTSVISATTHTVLPQWTNIILMFSLIFGGCCANVFALEAIIKDQPSSGPLITFAQFLLTAVLTVPGFLSVSAGPHSLYLSPRAIPLRSWLVYTAFFVTVNLLNNWAFAYRISVPLHIILRSGGPVASMIIGYLFNAKRYSRGQILAVLMLTLGVVTAALADAKAKGQSMNVESTSATTTLVGFTILALAMILSAFQGIYADRLYAKYGRDHWKEALFYSHTLSLPLFLPAYAQLVSQWRMLFSTYPPTSGPEILGMTGMGPLSHASSAGLEGISSSEESCEGWRFASIPGGISGQIPILKEIFQLHSIFTCVPTRVIYLLINALTQYLCIRGVHRLSAKSSSLTVTVVLNVRKLVSLLLSIYLFGNALSPGVLMGALFVFIGGALYGIEGARPKVKTAKND</sequence>
<dbReference type="VEuPathDB" id="FungiDB:ASPNIDRAFT2_1110116"/>
<feature type="compositionally biased region" description="Polar residues" evidence="14">
    <location>
        <begin position="8"/>
        <end position="17"/>
    </location>
</feature>
<feature type="region of interest" description="Disordered" evidence="14">
    <location>
        <begin position="1"/>
        <end position="54"/>
    </location>
</feature>
<accession>A0A100ITQ5</accession>
<keyword evidence="8" id="KW-0227">DNA damage</keyword>
<dbReference type="InterPro" id="IPR013657">
    <property type="entry name" value="SCL35B1-4/HUT1"/>
</dbReference>
<evidence type="ECO:0000256" key="6">
    <source>
        <dbReference type="ARBA" id="ARBA00022692"/>
    </source>
</evidence>
<dbReference type="Gene3D" id="3.40.50.300">
    <property type="entry name" value="P-loop containing nucleotide triphosphate hydrolases"/>
    <property type="match status" value="1"/>
</dbReference>
<feature type="transmembrane region" description="Helical" evidence="15">
    <location>
        <begin position="1023"/>
        <end position="1043"/>
    </location>
</feature>
<evidence type="ECO:0000259" key="16">
    <source>
        <dbReference type="Pfam" id="PF25812"/>
    </source>
</evidence>
<evidence type="ECO:0000256" key="4">
    <source>
        <dbReference type="ARBA" id="ARBA00022448"/>
    </source>
</evidence>
<keyword evidence="13" id="KW-0131">Cell cycle</keyword>
<dbReference type="InterPro" id="IPR057927">
    <property type="entry name" value="RAD24-like_helical"/>
</dbReference>
<evidence type="ECO:0000313" key="18">
    <source>
        <dbReference type="Proteomes" id="UP000068243"/>
    </source>
</evidence>
<feature type="region of interest" description="Disordered" evidence="14">
    <location>
        <begin position="74"/>
        <end position="120"/>
    </location>
</feature>
<comment type="subcellular location">
    <subcellularLocation>
        <location evidence="2">Endomembrane system</location>
        <topology evidence="2">Multi-pass membrane protein</topology>
    </subcellularLocation>
    <subcellularLocation>
        <location evidence="1">Nucleus</location>
    </subcellularLocation>
</comment>
<evidence type="ECO:0000256" key="7">
    <source>
        <dbReference type="ARBA" id="ARBA00022741"/>
    </source>
</evidence>
<feature type="compositionally biased region" description="Basic and acidic residues" evidence="14">
    <location>
        <begin position="33"/>
        <end position="49"/>
    </location>
</feature>
<evidence type="ECO:0000256" key="2">
    <source>
        <dbReference type="ARBA" id="ARBA00004127"/>
    </source>
</evidence>
<dbReference type="PANTHER" id="PTHR12172:SF0">
    <property type="entry name" value="CELL CYCLE CHECKPOINT PROTEIN RAD17"/>
    <property type="match status" value="1"/>
</dbReference>
<dbReference type="VEuPathDB" id="FungiDB:An03g06930"/>
<dbReference type="GO" id="GO:0005634">
    <property type="term" value="C:nucleus"/>
    <property type="evidence" value="ECO:0007669"/>
    <property type="project" value="UniProtKB-SubCell"/>
</dbReference>
<comment type="similarity">
    <text evidence="3">Belongs to the rad17/RAD24 family.</text>
</comment>
<proteinExistence type="inferred from homology"/>
<keyword evidence="6 15" id="KW-0812">Transmembrane</keyword>
<evidence type="ECO:0000256" key="11">
    <source>
        <dbReference type="ARBA" id="ARBA00023136"/>
    </source>
</evidence>
<dbReference type="PANTHER" id="PTHR12172">
    <property type="entry name" value="CELL CYCLE CHECKPOINT PROTEIN RAD17"/>
    <property type="match status" value="1"/>
</dbReference>
<dbReference type="InterPro" id="IPR027417">
    <property type="entry name" value="P-loop_NTPase"/>
</dbReference>
<keyword evidence="7" id="KW-0547">Nucleotide-binding</keyword>
<evidence type="ECO:0000256" key="13">
    <source>
        <dbReference type="ARBA" id="ARBA00023306"/>
    </source>
</evidence>
<dbReference type="Pfam" id="PF03215">
    <property type="entry name" value="Rad17"/>
    <property type="match status" value="1"/>
</dbReference>
<evidence type="ECO:0000313" key="17">
    <source>
        <dbReference type="EMBL" id="GAQ47170.1"/>
    </source>
</evidence>
<gene>
    <name evidence="17" type="ORF">ABL_09831</name>
</gene>